<keyword evidence="3" id="KW-1185">Reference proteome</keyword>
<evidence type="ECO:0000256" key="1">
    <source>
        <dbReference type="SAM" id="MobiDB-lite"/>
    </source>
</evidence>
<dbReference type="EMBL" id="MU854715">
    <property type="protein sequence ID" value="KAK4031734.1"/>
    <property type="molecule type" value="Genomic_DNA"/>
</dbReference>
<feature type="compositionally biased region" description="Basic and acidic residues" evidence="1">
    <location>
        <begin position="1"/>
        <end position="21"/>
    </location>
</feature>
<comment type="caution">
    <text evidence="2">The sequence shown here is derived from an EMBL/GenBank/DDBJ whole genome shotgun (WGS) entry which is preliminary data.</text>
</comment>
<dbReference type="SUPFAM" id="SSF54001">
    <property type="entry name" value="Cysteine proteinases"/>
    <property type="match status" value="1"/>
</dbReference>
<accession>A0AAN6P4X2</accession>
<protein>
    <recommendedName>
        <fullName evidence="4">Ubiquitin-like protease family profile domain-containing protein</fullName>
    </recommendedName>
</protein>
<dbReference type="AlphaFoldDB" id="A0AAN6P4X2"/>
<organism evidence="2 3">
    <name type="scientific">Parachaetomium inaequale</name>
    <dbReference type="NCBI Taxonomy" id="2588326"/>
    <lineage>
        <taxon>Eukaryota</taxon>
        <taxon>Fungi</taxon>
        <taxon>Dikarya</taxon>
        <taxon>Ascomycota</taxon>
        <taxon>Pezizomycotina</taxon>
        <taxon>Sordariomycetes</taxon>
        <taxon>Sordariomycetidae</taxon>
        <taxon>Sordariales</taxon>
        <taxon>Chaetomiaceae</taxon>
        <taxon>Parachaetomium</taxon>
    </lineage>
</organism>
<name>A0AAN6P4X2_9PEZI</name>
<gene>
    <name evidence="2" type="ORF">C8A01DRAFT_41817</name>
</gene>
<sequence length="324" mass="37859">MPRKKDTWMSEEARPADRSENLTDPYGNEHYFDDDPDLSNAGDSDIINLKRHLYLQKADLSAYTHPGASSRNLFLLDRPIIDYPPEVIARRPDWIACPDLSSNRETVKFLFPGWKGPFNNIDFECHGSPFYNIAATLFDVEGHILGRYQLESFHILNLLRLALCTYEKEVFIHPTCMTDNIDAPHEVLHGRILRSKPQSLRWWVFLCYRFDTHWALAIHDQAAEMTFYLDSGKESDRQSHEDFLRTRIRPIVVDTMAYQEERTWSSRIVPATAQAGSWECGLWVVEYTRIFFQEFWGRLLAGCPEIKLNMTRCYWGDTLQVARK</sequence>
<dbReference type="Proteomes" id="UP001303115">
    <property type="component" value="Unassembled WGS sequence"/>
</dbReference>
<proteinExistence type="predicted"/>
<evidence type="ECO:0008006" key="4">
    <source>
        <dbReference type="Google" id="ProtNLM"/>
    </source>
</evidence>
<reference evidence="3" key="1">
    <citation type="journal article" date="2023" name="Mol. Phylogenet. Evol.">
        <title>Genome-scale phylogeny and comparative genomics of the fungal order Sordariales.</title>
        <authorList>
            <person name="Hensen N."/>
            <person name="Bonometti L."/>
            <person name="Westerberg I."/>
            <person name="Brannstrom I.O."/>
            <person name="Guillou S."/>
            <person name="Cros-Aarteil S."/>
            <person name="Calhoun S."/>
            <person name="Haridas S."/>
            <person name="Kuo A."/>
            <person name="Mondo S."/>
            <person name="Pangilinan J."/>
            <person name="Riley R."/>
            <person name="LaButti K."/>
            <person name="Andreopoulos B."/>
            <person name="Lipzen A."/>
            <person name="Chen C."/>
            <person name="Yan M."/>
            <person name="Daum C."/>
            <person name="Ng V."/>
            <person name="Clum A."/>
            <person name="Steindorff A."/>
            <person name="Ohm R.A."/>
            <person name="Martin F."/>
            <person name="Silar P."/>
            <person name="Natvig D.O."/>
            <person name="Lalanne C."/>
            <person name="Gautier V."/>
            <person name="Ament-Velasquez S.L."/>
            <person name="Kruys A."/>
            <person name="Hutchinson M.I."/>
            <person name="Powell A.J."/>
            <person name="Barry K."/>
            <person name="Miller A.N."/>
            <person name="Grigoriev I.V."/>
            <person name="Debuchy R."/>
            <person name="Gladieux P."/>
            <person name="Hiltunen Thoren M."/>
            <person name="Johannesson H."/>
        </authorList>
    </citation>
    <scope>NUCLEOTIDE SEQUENCE [LARGE SCALE GENOMIC DNA]</scope>
    <source>
        <strain evidence="3">CBS 284.82</strain>
    </source>
</reference>
<dbReference type="InterPro" id="IPR038765">
    <property type="entry name" value="Papain-like_cys_pep_sf"/>
</dbReference>
<feature type="region of interest" description="Disordered" evidence="1">
    <location>
        <begin position="1"/>
        <end position="37"/>
    </location>
</feature>
<evidence type="ECO:0000313" key="2">
    <source>
        <dbReference type="EMBL" id="KAK4031734.1"/>
    </source>
</evidence>
<evidence type="ECO:0000313" key="3">
    <source>
        <dbReference type="Proteomes" id="UP001303115"/>
    </source>
</evidence>
<dbReference type="Gene3D" id="3.40.395.10">
    <property type="entry name" value="Adenoviral Proteinase, Chain A"/>
    <property type="match status" value="1"/>
</dbReference>
<feature type="non-terminal residue" evidence="2">
    <location>
        <position position="324"/>
    </location>
</feature>